<dbReference type="GO" id="GO:0043565">
    <property type="term" value="F:sequence-specific DNA binding"/>
    <property type="evidence" value="ECO:0007669"/>
    <property type="project" value="InterPro"/>
</dbReference>
<dbReference type="AlphaFoldDB" id="A0AAX0YXZ4"/>
<sequence>MTNFKLESPSPVNNSLLLHKSNHCRDWDVFYEKKLEIKSKSLFSSISNSKILSYECVDNSKVVLIDSDPYIGHLKFLGCQKNFIYIINSISKLHYSNNNFNLCTENGSSSIIPSEGIFSEMSKLRRKSVSIILNTSNYIEDNDNTEQILWSVSKDLSYGYLIDKLMNDLYITSSYKEMEKVKNAIGTTIALSIDNKMSDLIKRNGLFDQILEIIDNKYKDNDFSLKDIAYKVGFSIKTIQNILLKYNVKFYSYLQSKRCIEFEYLISINKNYNLEYLAVSAGFKNLSAAKREFNKKHQCTIKNYLVDSK</sequence>
<evidence type="ECO:0000313" key="2">
    <source>
        <dbReference type="EMBL" id="PSX46400.1"/>
    </source>
</evidence>
<name>A0AAX0YXZ4_9GAMM</name>
<protein>
    <recommendedName>
        <fullName evidence="1">HTH araC/xylS-type domain-containing protein</fullName>
    </recommendedName>
</protein>
<accession>A0AAX0YXZ4</accession>
<dbReference type="PROSITE" id="PS01124">
    <property type="entry name" value="HTH_ARAC_FAMILY_2"/>
    <property type="match status" value="1"/>
</dbReference>
<dbReference type="Gene3D" id="1.10.10.60">
    <property type="entry name" value="Homeodomain-like"/>
    <property type="match status" value="1"/>
</dbReference>
<dbReference type="RefSeq" id="WP_107193341.1">
    <property type="nucleotide sequence ID" value="NZ_PYOZ01000002.1"/>
</dbReference>
<evidence type="ECO:0000313" key="3">
    <source>
        <dbReference type="Proteomes" id="UP000240728"/>
    </source>
</evidence>
<comment type="caution">
    <text evidence="2">The sequence shown here is derived from an EMBL/GenBank/DDBJ whole genome shotgun (WGS) entry which is preliminary data.</text>
</comment>
<reference evidence="2 3" key="1">
    <citation type="submission" date="2018-01" db="EMBL/GenBank/DDBJ databases">
        <title>Whole genome sequencing of Histamine producing bacteria.</title>
        <authorList>
            <person name="Butler K."/>
        </authorList>
    </citation>
    <scope>NUCLEOTIDE SEQUENCE [LARGE SCALE GENOMIC DNA]</scope>
    <source>
        <strain evidence="2 3">A1-4</strain>
    </source>
</reference>
<gene>
    <name evidence="2" type="ORF">C0W53_05655</name>
</gene>
<feature type="domain" description="HTH araC/xylS-type" evidence="1">
    <location>
        <begin position="208"/>
        <end position="307"/>
    </location>
</feature>
<dbReference type="InterPro" id="IPR018060">
    <property type="entry name" value="HTH_AraC"/>
</dbReference>
<dbReference type="Proteomes" id="UP000240728">
    <property type="component" value="Unassembled WGS sequence"/>
</dbReference>
<organism evidence="2 3">
    <name type="scientific">Photobacterium kishitanii</name>
    <dbReference type="NCBI Taxonomy" id="318456"/>
    <lineage>
        <taxon>Bacteria</taxon>
        <taxon>Pseudomonadati</taxon>
        <taxon>Pseudomonadota</taxon>
        <taxon>Gammaproteobacteria</taxon>
        <taxon>Vibrionales</taxon>
        <taxon>Vibrionaceae</taxon>
        <taxon>Photobacterium</taxon>
    </lineage>
</organism>
<keyword evidence="3" id="KW-1185">Reference proteome</keyword>
<dbReference type="EMBL" id="PYOZ01000002">
    <property type="protein sequence ID" value="PSX46400.1"/>
    <property type="molecule type" value="Genomic_DNA"/>
</dbReference>
<evidence type="ECO:0000259" key="1">
    <source>
        <dbReference type="PROSITE" id="PS01124"/>
    </source>
</evidence>
<dbReference type="GO" id="GO:0003700">
    <property type="term" value="F:DNA-binding transcription factor activity"/>
    <property type="evidence" value="ECO:0007669"/>
    <property type="project" value="InterPro"/>
</dbReference>
<proteinExistence type="predicted"/>